<accession>A0A6J0LYR1</accession>
<sequence length="490" mass="52354">MSSTAPAPSPTPDPPDEGVLSPSAFPLLVSSTPSQTSIPPTIPATGAPSYAQRFKSSLRNLRKISSPTFEEDGTPVVQAPPSVILNSSESWKDHILCKFHGRMPVSGKVFSDLNPIWGKKGDIIVRTVSSTACLIYVPSVELREWILEVGYWQVANCALSVYLWNPDASLEAEDLVSAPTWAVLKKVPPQLYSLDGISVIASGIGEPLHTEKSRLDPFHFGDTKVKVEISLDAPPPSAVIVRDSLGYSVKIDVSYPRLPPQCCNCGKFGHLLNCCPNPILKNGFKNFPKTLQGNGKPKVSQVLVKDPEVQLEGSEAVGQVTEEVVAQVSEVVGQVTEGSEVVAQVSENVGQEIEDGEIVVQQVVVAPCLPPPEGSSSATLVQGKKALSKGSTQKVRVISHRSDASKTLTLPLNHDSSLTVDDEPSVEGVGLSPPDPEAERPFLPSPAAARKARKDLRRQALLNCSSPTAAASQLFSSIRGLSSGGRRNRF</sequence>
<dbReference type="PROSITE" id="PS50158">
    <property type="entry name" value="ZF_CCHC"/>
    <property type="match status" value="1"/>
</dbReference>
<dbReference type="InterPro" id="IPR001878">
    <property type="entry name" value="Znf_CCHC"/>
</dbReference>
<dbReference type="AlphaFoldDB" id="A0A6J0LYR1"/>
<feature type="region of interest" description="Disordered" evidence="2">
    <location>
        <begin position="413"/>
        <end position="454"/>
    </location>
</feature>
<dbReference type="InterPro" id="IPR025558">
    <property type="entry name" value="DUF4283"/>
</dbReference>
<dbReference type="GeneID" id="108836740"/>
<evidence type="ECO:0000256" key="1">
    <source>
        <dbReference type="PROSITE-ProRule" id="PRU00047"/>
    </source>
</evidence>
<keyword evidence="1" id="KW-0863">Zinc-finger</keyword>
<protein>
    <submittedName>
        <fullName evidence="5">Uncharacterized protein LOC108836740</fullName>
    </submittedName>
</protein>
<dbReference type="KEGG" id="rsz:108836740"/>
<evidence type="ECO:0000313" key="5">
    <source>
        <dbReference type="RefSeq" id="XP_018465355.1"/>
    </source>
</evidence>
<dbReference type="Pfam" id="PF14111">
    <property type="entry name" value="DUF4283"/>
    <property type="match status" value="1"/>
</dbReference>
<evidence type="ECO:0000256" key="2">
    <source>
        <dbReference type="SAM" id="MobiDB-lite"/>
    </source>
</evidence>
<dbReference type="PANTHER" id="PTHR31286:SF181">
    <property type="entry name" value="ZINC KNUCKLE (CCHC-TYPE) FAMILY PROTEIN"/>
    <property type="match status" value="1"/>
</dbReference>
<reference evidence="4" key="1">
    <citation type="journal article" date="2019" name="Database">
        <title>The radish genome database (RadishGD): an integrated information resource for radish genomics.</title>
        <authorList>
            <person name="Yu H.J."/>
            <person name="Baek S."/>
            <person name="Lee Y.J."/>
            <person name="Cho A."/>
            <person name="Mun J.H."/>
        </authorList>
    </citation>
    <scope>NUCLEOTIDE SEQUENCE [LARGE SCALE GENOMIC DNA]</scope>
    <source>
        <strain evidence="4">cv. WK10039</strain>
    </source>
</reference>
<dbReference type="PANTHER" id="PTHR31286">
    <property type="entry name" value="GLYCINE-RICH CELL WALL STRUCTURAL PROTEIN 1.8-LIKE"/>
    <property type="match status" value="1"/>
</dbReference>
<gene>
    <name evidence="5" type="primary">LOC108836740</name>
</gene>
<dbReference type="RefSeq" id="XP_018465355.1">
    <property type="nucleotide sequence ID" value="XM_018609853.1"/>
</dbReference>
<feature type="region of interest" description="Disordered" evidence="2">
    <location>
        <begin position="1"/>
        <end position="48"/>
    </location>
</feature>
<reference evidence="5" key="2">
    <citation type="submission" date="2025-08" db="UniProtKB">
        <authorList>
            <consortium name="RefSeq"/>
        </authorList>
    </citation>
    <scope>IDENTIFICATION</scope>
    <source>
        <tissue evidence="5">Leaf</tissue>
    </source>
</reference>
<dbReference type="OrthoDB" id="1112099at2759"/>
<dbReference type="Proteomes" id="UP000504610">
    <property type="component" value="Chromosome 7"/>
</dbReference>
<dbReference type="GO" id="GO:0003676">
    <property type="term" value="F:nucleic acid binding"/>
    <property type="evidence" value="ECO:0007669"/>
    <property type="project" value="InterPro"/>
</dbReference>
<dbReference type="GO" id="GO:0008270">
    <property type="term" value="F:zinc ion binding"/>
    <property type="evidence" value="ECO:0007669"/>
    <property type="project" value="UniProtKB-KW"/>
</dbReference>
<feature type="domain" description="CCHC-type" evidence="3">
    <location>
        <begin position="262"/>
        <end position="277"/>
    </location>
</feature>
<keyword evidence="4" id="KW-1185">Reference proteome</keyword>
<keyword evidence="1" id="KW-0862">Zinc</keyword>
<feature type="compositionally biased region" description="Low complexity" evidence="2">
    <location>
        <begin position="30"/>
        <end position="45"/>
    </location>
</feature>
<dbReference type="InterPro" id="IPR040256">
    <property type="entry name" value="At4g02000-like"/>
</dbReference>
<name>A0A6J0LYR1_RAPSA</name>
<evidence type="ECO:0000313" key="4">
    <source>
        <dbReference type="Proteomes" id="UP000504610"/>
    </source>
</evidence>
<keyword evidence="1" id="KW-0479">Metal-binding</keyword>
<organism evidence="4 5">
    <name type="scientific">Raphanus sativus</name>
    <name type="common">Radish</name>
    <name type="synonym">Raphanus raphanistrum var. sativus</name>
    <dbReference type="NCBI Taxonomy" id="3726"/>
    <lineage>
        <taxon>Eukaryota</taxon>
        <taxon>Viridiplantae</taxon>
        <taxon>Streptophyta</taxon>
        <taxon>Embryophyta</taxon>
        <taxon>Tracheophyta</taxon>
        <taxon>Spermatophyta</taxon>
        <taxon>Magnoliopsida</taxon>
        <taxon>eudicotyledons</taxon>
        <taxon>Gunneridae</taxon>
        <taxon>Pentapetalae</taxon>
        <taxon>rosids</taxon>
        <taxon>malvids</taxon>
        <taxon>Brassicales</taxon>
        <taxon>Brassicaceae</taxon>
        <taxon>Brassiceae</taxon>
        <taxon>Raphanus</taxon>
    </lineage>
</organism>
<proteinExistence type="predicted"/>
<evidence type="ECO:0000259" key="3">
    <source>
        <dbReference type="PROSITE" id="PS50158"/>
    </source>
</evidence>